<reference evidence="1" key="1">
    <citation type="submission" date="2021-01" db="EMBL/GenBank/DDBJ databases">
        <title>Whole genome shotgun sequence of Actinoplanes ferrugineus NBRC 15555.</title>
        <authorList>
            <person name="Komaki H."/>
            <person name="Tamura T."/>
        </authorList>
    </citation>
    <scope>NUCLEOTIDE SEQUENCE</scope>
    <source>
        <strain evidence="1">NBRC 15555</strain>
    </source>
</reference>
<dbReference type="EMBL" id="BOMM01000049">
    <property type="protein sequence ID" value="GIE13565.1"/>
    <property type="molecule type" value="Genomic_DNA"/>
</dbReference>
<accession>A0A919J431</accession>
<evidence type="ECO:0000313" key="2">
    <source>
        <dbReference type="Proteomes" id="UP000598174"/>
    </source>
</evidence>
<comment type="caution">
    <text evidence="1">The sequence shown here is derived from an EMBL/GenBank/DDBJ whole genome shotgun (WGS) entry which is preliminary data.</text>
</comment>
<keyword evidence="2" id="KW-1185">Reference proteome</keyword>
<proteinExistence type="predicted"/>
<evidence type="ECO:0000313" key="1">
    <source>
        <dbReference type="EMBL" id="GIE13565.1"/>
    </source>
</evidence>
<sequence>MDMRARSVVACGGRSPDTTTKFGHWQALARGSAVGAGHVAGQSALWLDNQYFPDEGNTESSDEYGRTAVKNGTTTDGDGNDVTVWQDRPVLRTDQSFTVSAWVMLQDGLIGNADHTVIAQRGTHESAFWLKYYTTWTVAVAVGHSGG</sequence>
<gene>
    <name evidence="1" type="ORF">Afe05nite_54050</name>
</gene>
<dbReference type="AlphaFoldDB" id="A0A919J431"/>
<dbReference type="Proteomes" id="UP000598174">
    <property type="component" value="Unassembled WGS sequence"/>
</dbReference>
<organism evidence="1 2">
    <name type="scientific">Paractinoplanes ferrugineus</name>
    <dbReference type="NCBI Taxonomy" id="113564"/>
    <lineage>
        <taxon>Bacteria</taxon>
        <taxon>Bacillati</taxon>
        <taxon>Actinomycetota</taxon>
        <taxon>Actinomycetes</taxon>
        <taxon>Micromonosporales</taxon>
        <taxon>Micromonosporaceae</taxon>
        <taxon>Paractinoplanes</taxon>
    </lineage>
</organism>
<name>A0A919J431_9ACTN</name>
<protein>
    <submittedName>
        <fullName evidence="1">Uncharacterized protein</fullName>
    </submittedName>
</protein>